<dbReference type="EMBL" id="CAJVPM010031485">
    <property type="protein sequence ID" value="CAG8680046.1"/>
    <property type="molecule type" value="Genomic_DNA"/>
</dbReference>
<evidence type="ECO:0000313" key="2">
    <source>
        <dbReference type="Proteomes" id="UP000789860"/>
    </source>
</evidence>
<proteinExistence type="predicted"/>
<dbReference type="Proteomes" id="UP000789860">
    <property type="component" value="Unassembled WGS sequence"/>
</dbReference>
<evidence type="ECO:0000313" key="1">
    <source>
        <dbReference type="EMBL" id="CAG8680046.1"/>
    </source>
</evidence>
<feature type="non-terminal residue" evidence="1">
    <location>
        <position position="1"/>
    </location>
</feature>
<reference evidence="1" key="1">
    <citation type="submission" date="2021-06" db="EMBL/GenBank/DDBJ databases">
        <authorList>
            <person name="Kallberg Y."/>
            <person name="Tangrot J."/>
            <person name="Rosling A."/>
        </authorList>
    </citation>
    <scope>NUCLEOTIDE SEQUENCE</scope>
    <source>
        <strain evidence="1">AU212A</strain>
    </source>
</reference>
<keyword evidence="2" id="KW-1185">Reference proteome</keyword>
<name>A0ACA9P2B8_9GLOM</name>
<comment type="caution">
    <text evidence="1">The sequence shown here is derived from an EMBL/GenBank/DDBJ whole genome shotgun (WGS) entry which is preliminary data.</text>
</comment>
<gene>
    <name evidence="1" type="ORF">SCALOS_LOCUS9703</name>
</gene>
<organism evidence="1 2">
    <name type="scientific">Scutellospora calospora</name>
    <dbReference type="NCBI Taxonomy" id="85575"/>
    <lineage>
        <taxon>Eukaryota</taxon>
        <taxon>Fungi</taxon>
        <taxon>Fungi incertae sedis</taxon>
        <taxon>Mucoromycota</taxon>
        <taxon>Glomeromycotina</taxon>
        <taxon>Glomeromycetes</taxon>
        <taxon>Diversisporales</taxon>
        <taxon>Gigasporaceae</taxon>
        <taxon>Scutellospora</taxon>
    </lineage>
</organism>
<sequence length="285" mass="32430">QLLPEVNKWLSEFLTPPVLSLQRVEIAKALWYNANLVPKENLNINLLQEKSENGFYEDFDDSLAANINEVITNLSTLSIKEGLFCHYFAKVITISQIAAFHILMIPRRWYSDKYYSKSDESLRSQSSITYKNRSAILTSNFTSNSTFMYSSSGISFNTSKTLNTHCVYIITNGLCKKAIAVRLDASSTAMETLNKFLENFIQQFSINSNQHLVTNTTSREMQDDKSSDSDDDQENVISFDVSMVQDPVVKKRKGAPKIKRIKSSLETKKAQSNIRKEKATRLCSR</sequence>
<accession>A0ACA9P2B8</accession>
<protein>
    <submittedName>
        <fullName evidence="1">5348_t:CDS:1</fullName>
    </submittedName>
</protein>
<feature type="non-terminal residue" evidence="1">
    <location>
        <position position="285"/>
    </location>
</feature>